<gene>
    <name evidence="2" type="ORF">SMN809_LOCUS54965</name>
</gene>
<sequence>METLQQISIDYLLFTYPFSYQNVNYHIVKVALKSIIFRKDFMQLVDDEINNVDDESGSNAIVTEESPPQSSSKSSSSKKTSSTNGKTKKKQIKK</sequence>
<name>A0A8S3D4Z9_9BILA</name>
<dbReference type="AlphaFoldDB" id="A0A8S3D4Z9"/>
<feature type="region of interest" description="Disordered" evidence="1">
    <location>
        <begin position="51"/>
        <end position="94"/>
    </location>
</feature>
<evidence type="ECO:0000256" key="1">
    <source>
        <dbReference type="SAM" id="MobiDB-lite"/>
    </source>
</evidence>
<feature type="compositionally biased region" description="Low complexity" evidence="1">
    <location>
        <begin position="70"/>
        <end position="85"/>
    </location>
</feature>
<organism evidence="2 3">
    <name type="scientific">Rotaria magnacalcarata</name>
    <dbReference type="NCBI Taxonomy" id="392030"/>
    <lineage>
        <taxon>Eukaryota</taxon>
        <taxon>Metazoa</taxon>
        <taxon>Spiralia</taxon>
        <taxon>Gnathifera</taxon>
        <taxon>Rotifera</taxon>
        <taxon>Eurotatoria</taxon>
        <taxon>Bdelloidea</taxon>
        <taxon>Philodinida</taxon>
        <taxon>Philodinidae</taxon>
        <taxon>Rotaria</taxon>
    </lineage>
</organism>
<proteinExistence type="predicted"/>
<protein>
    <submittedName>
        <fullName evidence="2">Uncharacterized protein</fullName>
    </submittedName>
</protein>
<evidence type="ECO:0000313" key="3">
    <source>
        <dbReference type="Proteomes" id="UP000676336"/>
    </source>
</evidence>
<feature type="compositionally biased region" description="Polar residues" evidence="1">
    <location>
        <begin position="57"/>
        <end position="69"/>
    </location>
</feature>
<comment type="caution">
    <text evidence="2">The sequence shown here is derived from an EMBL/GenBank/DDBJ whole genome shotgun (WGS) entry which is preliminary data.</text>
</comment>
<dbReference type="EMBL" id="CAJOBI010193007">
    <property type="protein sequence ID" value="CAF4967427.1"/>
    <property type="molecule type" value="Genomic_DNA"/>
</dbReference>
<accession>A0A8S3D4Z9</accession>
<evidence type="ECO:0000313" key="2">
    <source>
        <dbReference type="EMBL" id="CAF4967427.1"/>
    </source>
</evidence>
<dbReference type="Proteomes" id="UP000676336">
    <property type="component" value="Unassembled WGS sequence"/>
</dbReference>
<reference evidence="2" key="1">
    <citation type="submission" date="2021-02" db="EMBL/GenBank/DDBJ databases">
        <authorList>
            <person name="Nowell W R."/>
        </authorList>
    </citation>
    <scope>NUCLEOTIDE SEQUENCE</scope>
</reference>